<dbReference type="EMBL" id="CAIT01000006">
    <property type="protein sequence ID" value="CCH54062.1"/>
    <property type="molecule type" value="Genomic_DNA"/>
</dbReference>
<dbReference type="Proteomes" id="UP000009309">
    <property type="component" value="Unassembled WGS sequence"/>
</dbReference>
<feature type="signal peptide" evidence="3">
    <location>
        <begin position="1"/>
        <end position="19"/>
    </location>
</feature>
<dbReference type="eggNOG" id="COG3257">
    <property type="taxonomic scope" value="Bacteria"/>
</dbReference>
<evidence type="ECO:0000313" key="7">
    <source>
        <dbReference type="Proteomes" id="UP000009309"/>
    </source>
</evidence>
<reference evidence="6 7" key="1">
    <citation type="journal article" date="2012" name="J. Bacteriol.">
        <title>Genome Sequence of the Filamentous Bacterium Fibrisoma limi BUZ 3T.</title>
        <authorList>
            <person name="Filippini M."/>
            <person name="Qi W."/>
            <person name="Jaenicke S."/>
            <person name="Goesmann A."/>
            <person name="Smits T.H."/>
            <person name="Bagheri H.C."/>
        </authorList>
    </citation>
    <scope>NUCLEOTIDE SEQUENCE [LARGE SCALE GENOMIC DNA]</scope>
    <source>
        <strain evidence="7">BUZ 3T</strain>
    </source>
</reference>
<dbReference type="OrthoDB" id="948253at2"/>
<evidence type="ECO:0000256" key="1">
    <source>
        <dbReference type="ARBA" id="ARBA00022723"/>
    </source>
</evidence>
<sequence>MKPYLLCWLIMFIPCSGLGQPIASGVYAWDKATVVRGTGFEERTLLNGSTRGFSTMTVQAITLGANHPTQPDQQLDEEAILVVKEGHLTVTLEQKRQVLGPGSVVLIMPGDFFRLENKTAQPLTYYQIRLTSSEVPDLDLYRLMGQSFWINGPEETNASAERSEGRLLFEGPTLMTKRMRLYVTTLDSGASTHSHAVHAEAELLIGLDKTAKLSLEGVVQSANQGDAVFIASNAEHTLQNRGSVGYTYLSIRFH</sequence>
<dbReference type="InterPro" id="IPR011051">
    <property type="entry name" value="RmlC_Cupin_sf"/>
</dbReference>
<keyword evidence="1" id="KW-0479">Metal-binding</keyword>
<organism evidence="6 7">
    <name type="scientific">Fibrisoma limi BUZ 3</name>
    <dbReference type="NCBI Taxonomy" id="1185876"/>
    <lineage>
        <taxon>Bacteria</taxon>
        <taxon>Pseudomonadati</taxon>
        <taxon>Bacteroidota</taxon>
        <taxon>Cytophagia</taxon>
        <taxon>Cytophagales</taxon>
        <taxon>Spirosomataceae</taxon>
        <taxon>Fibrisoma</taxon>
    </lineage>
</organism>
<accession>I2GJI7</accession>
<dbReference type="Pfam" id="PF07883">
    <property type="entry name" value="Cupin_2"/>
    <property type="match status" value="1"/>
</dbReference>
<gene>
    <name evidence="6" type="ORF">BN8_03203</name>
</gene>
<dbReference type="AlphaFoldDB" id="I2GJI7"/>
<keyword evidence="7" id="KW-1185">Reference proteome</keyword>
<comment type="caution">
    <text evidence="6">The sequence shown here is derived from an EMBL/GenBank/DDBJ whole genome shotgun (WGS) entry which is preliminary data.</text>
</comment>
<dbReference type="InterPro" id="IPR003313">
    <property type="entry name" value="AraC-bd"/>
</dbReference>
<dbReference type="InterPro" id="IPR014710">
    <property type="entry name" value="RmlC-like_jellyroll"/>
</dbReference>
<evidence type="ECO:0000313" key="6">
    <source>
        <dbReference type="EMBL" id="CCH54062.1"/>
    </source>
</evidence>
<evidence type="ECO:0000259" key="4">
    <source>
        <dbReference type="Pfam" id="PF02311"/>
    </source>
</evidence>
<keyword evidence="2" id="KW-0238">DNA-binding</keyword>
<dbReference type="InterPro" id="IPR013096">
    <property type="entry name" value="Cupin_2"/>
</dbReference>
<dbReference type="STRING" id="1185876.BN8_03203"/>
<dbReference type="InterPro" id="IPR051610">
    <property type="entry name" value="GPI/OXD"/>
</dbReference>
<evidence type="ECO:0000259" key="5">
    <source>
        <dbReference type="Pfam" id="PF07883"/>
    </source>
</evidence>
<dbReference type="PANTHER" id="PTHR35848">
    <property type="entry name" value="OXALATE-BINDING PROTEIN"/>
    <property type="match status" value="1"/>
</dbReference>
<protein>
    <submittedName>
        <fullName evidence="6">Uncharacterized protein</fullName>
    </submittedName>
</protein>
<feature type="domain" description="Cupin type-2" evidence="5">
    <location>
        <begin position="183"/>
        <end position="247"/>
    </location>
</feature>
<feature type="domain" description="AraC-type arabinose-binding/dimerisation" evidence="4">
    <location>
        <begin position="71"/>
        <end position="137"/>
    </location>
</feature>
<dbReference type="SUPFAM" id="SSF51182">
    <property type="entry name" value="RmlC-like cupins"/>
    <property type="match status" value="1"/>
</dbReference>
<evidence type="ECO:0000256" key="3">
    <source>
        <dbReference type="SAM" id="SignalP"/>
    </source>
</evidence>
<dbReference type="GO" id="GO:0003677">
    <property type="term" value="F:DNA binding"/>
    <property type="evidence" value="ECO:0007669"/>
    <property type="project" value="UniProtKB-KW"/>
</dbReference>
<name>I2GJI7_9BACT</name>
<feature type="chain" id="PRO_5003659623" evidence="3">
    <location>
        <begin position="20"/>
        <end position="254"/>
    </location>
</feature>
<dbReference type="Pfam" id="PF02311">
    <property type="entry name" value="AraC_binding"/>
    <property type="match status" value="1"/>
</dbReference>
<evidence type="ECO:0000256" key="2">
    <source>
        <dbReference type="ARBA" id="ARBA00023125"/>
    </source>
</evidence>
<dbReference type="PANTHER" id="PTHR35848:SF6">
    <property type="entry name" value="CUPIN TYPE-2 DOMAIN-CONTAINING PROTEIN"/>
    <property type="match status" value="1"/>
</dbReference>
<keyword evidence="3" id="KW-0732">Signal</keyword>
<dbReference type="Gene3D" id="2.60.120.10">
    <property type="entry name" value="Jelly Rolls"/>
    <property type="match status" value="1"/>
</dbReference>
<dbReference type="GO" id="GO:0046872">
    <property type="term" value="F:metal ion binding"/>
    <property type="evidence" value="ECO:0007669"/>
    <property type="project" value="UniProtKB-KW"/>
</dbReference>
<dbReference type="RefSeq" id="WP_009282642.1">
    <property type="nucleotide sequence ID" value="NZ_CAIT01000006.1"/>
</dbReference>
<proteinExistence type="predicted"/>
<dbReference type="GO" id="GO:0006355">
    <property type="term" value="P:regulation of DNA-templated transcription"/>
    <property type="evidence" value="ECO:0007669"/>
    <property type="project" value="InterPro"/>
</dbReference>